<feature type="compositionally biased region" description="Pro residues" evidence="1">
    <location>
        <begin position="297"/>
        <end position="316"/>
    </location>
</feature>
<dbReference type="InterPro" id="IPR003115">
    <property type="entry name" value="ParB_N"/>
</dbReference>
<evidence type="ECO:0000313" key="4">
    <source>
        <dbReference type="EMBL" id="RHZ94234.1"/>
    </source>
</evidence>
<dbReference type="InterPro" id="IPR050336">
    <property type="entry name" value="Chromosome_partition/occlusion"/>
</dbReference>
<dbReference type="InterPro" id="IPR036086">
    <property type="entry name" value="ParB/Sulfiredoxin_sf"/>
</dbReference>
<comment type="caution">
    <text evidence="4">The sequence shown here is derived from an EMBL/GenBank/DDBJ whole genome shotgun (WGS) entry which is preliminary data.</text>
</comment>
<dbReference type="GO" id="GO:0007059">
    <property type="term" value="P:chromosome segregation"/>
    <property type="evidence" value="ECO:0007669"/>
    <property type="project" value="TreeGrafter"/>
</dbReference>
<dbReference type="PANTHER" id="PTHR33375">
    <property type="entry name" value="CHROMOSOME-PARTITIONING PROTEIN PARB-RELATED"/>
    <property type="match status" value="1"/>
</dbReference>
<dbReference type="AlphaFoldDB" id="A0AAX1UKJ4"/>
<feature type="signal peptide" evidence="2">
    <location>
        <begin position="1"/>
        <end position="22"/>
    </location>
</feature>
<accession>A0AAX1UKJ4</accession>
<feature type="domain" description="ParB-like N-terminal" evidence="3">
    <location>
        <begin position="75"/>
        <end position="174"/>
    </location>
</feature>
<evidence type="ECO:0000259" key="3">
    <source>
        <dbReference type="SMART" id="SM00470"/>
    </source>
</evidence>
<name>A0AAX1UKJ4_CERSP</name>
<sequence length="371" mass="38816">MAKRKRLTLPPLGGFAPSPASASEASPAPASPPALGPGLAPAPISRVTGEAAATAALREVAEELGAARSEGRLVLRLELDRIEEGWLVRDRIGLEAEELASLMTSLSAHGQRSPIEVTDMGEGRFGLISGWRRVTALRRLHAETGEERFATVLALLRRPDTAAAAYVAMVEENEIRAGLSYFERARIAAKAVEAGVFATDKLALQQLYGSASRAKRSKIGSFLGIYRALEGALRYPSALPERLGLALARRLEEEPGFAAEVAAALAAATPDSAEAELALIADLLAPAAEAASEPARPSVPDPAPEAPVPAPAPAPDHAPATARSARPQAPAAELRPGLFLKADGAGSLHLYGPAVDEAFRARLRDWLASEG</sequence>
<dbReference type="Gene3D" id="3.90.1530.30">
    <property type="match status" value="1"/>
</dbReference>
<dbReference type="EMBL" id="QWGP01000013">
    <property type="protein sequence ID" value="RHZ94234.1"/>
    <property type="molecule type" value="Genomic_DNA"/>
</dbReference>
<feature type="region of interest" description="Disordered" evidence="1">
    <location>
        <begin position="1"/>
        <end position="42"/>
    </location>
</feature>
<evidence type="ECO:0000313" key="5">
    <source>
        <dbReference type="Proteomes" id="UP000266305"/>
    </source>
</evidence>
<feature type="compositionally biased region" description="Low complexity" evidence="1">
    <location>
        <begin position="9"/>
        <end position="28"/>
    </location>
</feature>
<feature type="chain" id="PRO_5043656904" evidence="2">
    <location>
        <begin position="23"/>
        <end position="371"/>
    </location>
</feature>
<dbReference type="SMART" id="SM00470">
    <property type="entry name" value="ParB"/>
    <property type="match status" value="1"/>
</dbReference>
<keyword evidence="2" id="KW-0732">Signal</keyword>
<dbReference type="SUPFAM" id="SSF110849">
    <property type="entry name" value="ParB/Sulfiredoxin"/>
    <property type="match status" value="1"/>
</dbReference>
<proteinExistence type="predicted"/>
<dbReference type="Proteomes" id="UP000266305">
    <property type="component" value="Unassembled WGS sequence"/>
</dbReference>
<reference evidence="4 5" key="1">
    <citation type="submission" date="2018-08" db="EMBL/GenBank/DDBJ databases">
        <title>Draft genome sequence of Rhodobacter sphaeroides FY.</title>
        <authorList>
            <person name="Rayyan A."/>
            <person name="Meyer T.E."/>
            <person name="Kyndt J.A."/>
        </authorList>
    </citation>
    <scope>NUCLEOTIDE SEQUENCE [LARGE SCALE GENOMIC DNA]</scope>
    <source>
        <strain evidence="4 5">FY</strain>
    </source>
</reference>
<protein>
    <submittedName>
        <fullName evidence="4">Nuclease</fullName>
    </submittedName>
</protein>
<gene>
    <name evidence="4" type="ORF">D1114_12565</name>
</gene>
<dbReference type="PANTHER" id="PTHR33375:SF1">
    <property type="entry name" value="CHROMOSOME-PARTITIONING PROTEIN PARB-RELATED"/>
    <property type="match status" value="1"/>
</dbReference>
<dbReference type="RefSeq" id="WP_119000371.1">
    <property type="nucleotide sequence ID" value="NZ_QWGP01000013.1"/>
</dbReference>
<evidence type="ECO:0000256" key="2">
    <source>
        <dbReference type="SAM" id="SignalP"/>
    </source>
</evidence>
<organism evidence="4 5">
    <name type="scientific">Cereibacter sphaeroides</name>
    <name type="common">Rhodobacter sphaeroides</name>
    <dbReference type="NCBI Taxonomy" id="1063"/>
    <lineage>
        <taxon>Bacteria</taxon>
        <taxon>Pseudomonadati</taxon>
        <taxon>Pseudomonadota</taxon>
        <taxon>Alphaproteobacteria</taxon>
        <taxon>Rhodobacterales</taxon>
        <taxon>Paracoccaceae</taxon>
        <taxon>Cereibacter</taxon>
    </lineage>
</organism>
<feature type="region of interest" description="Disordered" evidence="1">
    <location>
        <begin position="291"/>
        <end position="330"/>
    </location>
</feature>
<dbReference type="GO" id="GO:0005694">
    <property type="term" value="C:chromosome"/>
    <property type="evidence" value="ECO:0007669"/>
    <property type="project" value="TreeGrafter"/>
</dbReference>
<dbReference type="Pfam" id="PF02195">
    <property type="entry name" value="ParB_N"/>
    <property type="match status" value="1"/>
</dbReference>
<evidence type="ECO:0000256" key="1">
    <source>
        <dbReference type="SAM" id="MobiDB-lite"/>
    </source>
</evidence>